<proteinExistence type="predicted"/>
<dbReference type="EMBL" id="JAUTBF010000001">
    <property type="protein sequence ID" value="MDQ1123456.1"/>
    <property type="molecule type" value="Genomic_DNA"/>
</dbReference>
<protein>
    <submittedName>
        <fullName evidence="1">Uncharacterized protein</fullName>
    </submittedName>
</protein>
<gene>
    <name evidence="1" type="ORF">QE412_002029</name>
</gene>
<reference evidence="1 2" key="1">
    <citation type="submission" date="2023-07" db="EMBL/GenBank/DDBJ databases">
        <title>Functional and genomic diversity of the sorghum phyllosphere microbiome.</title>
        <authorList>
            <person name="Shade A."/>
        </authorList>
    </citation>
    <scope>NUCLEOTIDE SEQUENCE [LARGE SCALE GENOMIC DNA]</scope>
    <source>
        <strain evidence="1 2">SORGH_AS_1207</strain>
    </source>
</reference>
<dbReference type="RefSeq" id="WP_307483038.1">
    <property type="nucleotide sequence ID" value="NZ_JAUTBF010000001.1"/>
</dbReference>
<dbReference type="Proteomes" id="UP001226691">
    <property type="component" value="Unassembled WGS sequence"/>
</dbReference>
<organism evidence="1 2">
    <name type="scientific">Microbacterium trichothecenolyticum</name>
    <name type="common">Aureobacterium trichothecenolyticum</name>
    <dbReference type="NCBI Taxonomy" id="69370"/>
    <lineage>
        <taxon>Bacteria</taxon>
        <taxon>Bacillati</taxon>
        <taxon>Actinomycetota</taxon>
        <taxon>Actinomycetes</taxon>
        <taxon>Micrococcales</taxon>
        <taxon>Microbacteriaceae</taxon>
        <taxon>Microbacterium</taxon>
    </lineage>
</organism>
<sequence>MRYRLMNDYSVDWPFWGGEEDPGLCADGDPSLPTDLAVAVRAWAARFNAKFSWEHGWPDEETAAFHRAEGELLHRKVKEALPGHDVALMYWETAVRS</sequence>
<evidence type="ECO:0000313" key="2">
    <source>
        <dbReference type="Proteomes" id="UP001226691"/>
    </source>
</evidence>
<accession>A0ABU0TUX3</accession>
<name>A0ABU0TUX3_MICTR</name>
<comment type="caution">
    <text evidence="1">The sequence shown here is derived from an EMBL/GenBank/DDBJ whole genome shotgun (WGS) entry which is preliminary data.</text>
</comment>
<keyword evidence="2" id="KW-1185">Reference proteome</keyword>
<evidence type="ECO:0000313" key="1">
    <source>
        <dbReference type="EMBL" id="MDQ1123456.1"/>
    </source>
</evidence>